<dbReference type="InterPro" id="IPR010093">
    <property type="entry name" value="SinI_DNA-bd"/>
</dbReference>
<comment type="caution">
    <text evidence="2">The sequence shown here is derived from an EMBL/GenBank/DDBJ whole genome shotgun (WGS) entry which is preliminary data.</text>
</comment>
<protein>
    <recommendedName>
        <fullName evidence="1">Helix-turn-helix domain-containing protein</fullName>
    </recommendedName>
</protein>
<dbReference type="Gene3D" id="1.10.10.10">
    <property type="entry name" value="Winged helix-like DNA-binding domain superfamily/Winged helix DNA-binding domain"/>
    <property type="match status" value="1"/>
</dbReference>
<evidence type="ECO:0000313" key="3">
    <source>
        <dbReference type="Proteomes" id="UP000051166"/>
    </source>
</evidence>
<accession>A0A0R1UW55</accession>
<dbReference type="InterPro" id="IPR009061">
    <property type="entry name" value="DNA-bd_dom_put_sf"/>
</dbReference>
<dbReference type="STRING" id="1423801.FD50_GL001452"/>
<dbReference type="EMBL" id="AZFQ01000052">
    <property type="protein sequence ID" value="KRL97469.1"/>
    <property type="molecule type" value="Genomic_DNA"/>
</dbReference>
<dbReference type="Proteomes" id="UP000051166">
    <property type="component" value="Unassembled WGS sequence"/>
</dbReference>
<dbReference type="PATRIC" id="fig|1423801.4.peg.1489"/>
<gene>
    <name evidence="2" type="ORF">FD50_GL001452</name>
</gene>
<dbReference type="GO" id="GO:0003677">
    <property type="term" value="F:DNA binding"/>
    <property type="evidence" value="ECO:0007669"/>
    <property type="project" value="InterPro"/>
</dbReference>
<proteinExistence type="predicted"/>
<dbReference type="InterPro" id="IPR041657">
    <property type="entry name" value="HTH_17"/>
</dbReference>
<reference evidence="2 3" key="1">
    <citation type="journal article" date="2015" name="Genome Announc.">
        <title>Expanding the biotechnology potential of lactobacilli through comparative genomics of 213 strains and associated genera.</title>
        <authorList>
            <person name="Sun Z."/>
            <person name="Harris H.M."/>
            <person name="McCann A."/>
            <person name="Guo C."/>
            <person name="Argimon S."/>
            <person name="Zhang W."/>
            <person name="Yang X."/>
            <person name="Jeffery I.B."/>
            <person name="Cooney J.C."/>
            <person name="Kagawa T.F."/>
            <person name="Liu W."/>
            <person name="Song Y."/>
            <person name="Salvetti E."/>
            <person name="Wrobel A."/>
            <person name="Rasinkangas P."/>
            <person name="Parkhill J."/>
            <person name="Rea M.C."/>
            <person name="O'Sullivan O."/>
            <person name="Ritari J."/>
            <person name="Douillard F.P."/>
            <person name="Paul Ross R."/>
            <person name="Yang R."/>
            <person name="Briner A.E."/>
            <person name="Felis G.E."/>
            <person name="de Vos W.M."/>
            <person name="Barrangou R."/>
            <person name="Klaenhammer T.R."/>
            <person name="Caufield P.W."/>
            <person name="Cui Y."/>
            <person name="Zhang H."/>
            <person name="O'Toole P.W."/>
        </authorList>
    </citation>
    <scope>NUCLEOTIDE SEQUENCE [LARGE SCALE GENOMIC DNA]</scope>
    <source>
        <strain evidence="2 3">DSM 16230</strain>
    </source>
</reference>
<dbReference type="InterPro" id="IPR036388">
    <property type="entry name" value="WH-like_DNA-bd_sf"/>
</dbReference>
<evidence type="ECO:0000313" key="2">
    <source>
        <dbReference type="EMBL" id="KRL97469.1"/>
    </source>
</evidence>
<keyword evidence="3" id="KW-1185">Reference proteome</keyword>
<evidence type="ECO:0000259" key="1">
    <source>
        <dbReference type="Pfam" id="PF12728"/>
    </source>
</evidence>
<dbReference type="SUPFAM" id="SSF46955">
    <property type="entry name" value="Putative DNA-binding domain"/>
    <property type="match status" value="1"/>
</dbReference>
<dbReference type="AlphaFoldDB" id="A0A0R1UW55"/>
<dbReference type="Pfam" id="PF12728">
    <property type="entry name" value="HTH_17"/>
    <property type="match status" value="1"/>
</dbReference>
<feature type="domain" description="Helix-turn-helix" evidence="1">
    <location>
        <begin position="35"/>
        <end position="83"/>
    </location>
</feature>
<organism evidence="2 3">
    <name type="scientific">Liquorilactobacillus satsumensis DSM 16230 = JCM 12392</name>
    <dbReference type="NCBI Taxonomy" id="1423801"/>
    <lineage>
        <taxon>Bacteria</taxon>
        <taxon>Bacillati</taxon>
        <taxon>Bacillota</taxon>
        <taxon>Bacilli</taxon>
        <taxon>Lactobacillales</taxon>
        <taxon>Lactobacillaceae</taxon>
        <taxon>Liquorilactobacillus</taxon>
    </lineage>
</organism>
<sequence length="88" mass="10197">MNLSHDFEDSLRKDVREALAELLAEIKEGNTYPEYMSVDETADYVNVSRSTIDKWIKNRGLPTITVGGTTRIRRIELDDYLQSFRSNK</sequence>
<dbReference type="NCBIfam" id="TIGR01764">
    <property type="entry name" value="excise"/>
    <property type="match status" value="1"/>
</dbReference>
<name>A0A0R1UW55_9LACO</name>